<sequence length="503" mass="57250">MGLSRAQMKMASSLHIPLLNLLVCVILVQLLTPCSAQFAVVGPSGPILALMGEYADLPCHLSPKMSAEIMDLMWVRFSLREVVYMYANGEERDDEQMAEYRGRTLILRDDITEGKATLRIYDVRASDRGSYRCYFQDENFSENAVMELKVAALCSDFHIEVKSYEAGEIHLECMYDCWYPQPQIQWRDAKGGDIPAVAAPLVAERAGLYAVAASVIAKGSSGEGESCIIRNPLLSKEKTARISIADPFWRTWPWITALVGTLSILLLILTGMGYFLCRQQKEKEKEQMEEKAREDLQHELKWRKIQYMARGGMSQVYAEWKMALYQAADVILDRGTAHPNLGVSGDKKSLWWTDRKLLRPNNLRRFLGHHCVLGFNSFRSGRHFWEVEVGYRGEWCVGICTKNVERVFRVNMSPKNGFWTISLSNGEDYQALTDPRTDLTISNPPQRVGVFLDYETGEVSFYNALDGSHIYTFPHTSFSKPVYPVFRLMSWHPTDLTICPVLT</sequence>
<dbReference type="Gene3D" id="2.60.120.920">
    <property type="match status" value="1"/>
</dbReference>
<dbReference type="SMART" id="SM00406">
    <property type="entry name" value="IGv"/>
    <property type="match status" value="1"/>
</dbReference>
<dbReference type="FunFam" id="2.60.40.10:FF:000208">
    <property type="entry name" value="Butyrophilin subfamily 1 member A1"/>
    <property type="match status" value="1"/>
</dbReference>
<keyword evidence="8" id="KW-0325">Glycoprotein</keyword>
<evidence type="ECO:0000313" key="15">
    <source>
        <dbReference type="Proteomes" id="UP000694387"/>
    </source>
</evidence>
<evidence type="ECO:0000256" key="9">
    <source>
        <dbReference type="ARBA" id="ARBA00023319"/>
    </source>
</evidence>
<dbReference type="GO" id="GO:0005102">
    <property type="term" value="F:signaling receptor binding"/>
    <property type="evidence" value="ECO:0007669"/>
    <property type="project" value="TreeGrafter"/>
</dbReference>
<evidence type="ECO:0000313" key="14">
    <source>
        <dbReference type="Ensembl" id="ENSEASP00005006755.2"/>
    </source>
</evidence>
<dbReference type="InterPro" id="IPR006574">
    <property type="entry name" value="PRY"/>
</dbReference>
<evidence type="ECO:0000256" key="11">
    <source>
        <dbReference type="SAM" id="SignalP"/>
    </source>
</evidence>
<dbReference type="PROSITE" id="PS50835">
    <property type="entry name" value="IG_LIKE"/>
    <property type="match status" value="1"/>
</dbReference>
<protein>
    <recommendedName>
        <fullName evidence="16">Butyrophilin subfamily 3 member A3</fullName>
    </recommendedName>
</protein>
<dbReference type="InterPro" id="IPR003877">
    <property type="entry name" value="SPRY_dom"/>
</dbReference>
<dbReference type="FunFam" id="2.60.40.10:FF:000088">
    <property type="entry name" value="Butyrophilin subfamily 1 member A1"/>
    <property type="match status" value="1"/>
</dbReference>
<dbReference type="AlphaFoldDB" id="A0A8C4LBK6"/>
<feature type="chain" id="PRO_5040391784" description="Butyrophilin subfamily 3 member A3" evidence="11">
    <location>
        <begin position="37"/>
        <end position="503"/>
    </location>
</feature>
<dbReference type="InterPro" id="IPR053896">
    <property type="entry name" value="BTN3A2-like_Ig-C"/>
</dbReference>
<evidence type="ECO:0000256" key="4">
    <source>
        <dbReference type="ARBA" id="ARBA00022729"/>
    </source>
</evidence>
<evidence type="ECO:0000256" key="8">
    <source>
        <dbReference type="ARBA" id="ARBA00023180"/>
    </source>
</evidence>
<dbReference type="PROSITE" id="PS50188">
    <property type="entry name" value="B302_SPRY"/>
    <property type="match status" value="1"/>
</dbReference>
<evidence type="ECO:0000256" key="7">
    <source>
        <dbReference type="ARBA" id="ARBA00023157"/>
    </source>
</evidence>
<accession>A0A8C4LBK6</accession>
<evidence type="ECO:0000256" key="2">
    <source>
        <dbReference type="ARBA" id="ARBA00007591"/>
    </source>
</evidence>
<evidence type="ECO:0000256" key="1">
    <source>
        <dbReference type="ARBA" id="ARBA00004479"/>
    </source>
</evidence>
<dbReference type="PANTHER" id="PTHR24100:SF56">
    <property type="entry name" value="BUTYROPHILIN SUBFAMILY 3 MEMBER A3"/>
    <property type="match status" value="1"/>
</dbReference>
<dbReference type="InterPro" id="IPR050504">
    <property type="entry name" value="IgSF_BTN/MOG"/>
</dbReference>
<dbReference type="GO" id="GO:0001817">
    <property type="term" value="P:regulation of cytokine production"/>
    <property type="evidence" value="ECO:0007669"/>
    <property type="project" value="TreeGrafter"/>
</dbReference>
<dbReference type="InterPro" id="IPR007110">
    <property type="entry name" value="Ig-like_dom"/>
</dbReference>
<dbReference type="PRINTS" id="PR01407">
    <property type="entry name" value="BUTYPHLNCDUF"/>
</dbReference>
<feature type="transmembrane region" description="Helical" evidence="10">
    <location>
        <begin position="252"/>
        <end position="277"/>
    </location>
</feature>
<gene>
    <name evidence="14" type="primary">LOC123288464</name>
</gene>
<feature type="domain" description="B30.2/SPRY" evidence="12">
    <location>
        <begin position="310"/>
        <end position="503"/>
    </location>
</feature>
<dbReference type="InterPro" id="IPR013320">
    <property type="entry name" value="ConA-like_dom_sf"/>
</dbReference>
<dbReference type="InterPro" id="IPR043136">
    <property type="entry name" value="B30.2/SPRY_sf"/>
</dbReference>
<feature type="signal peptide" evidence="11">
    <location>
        <begin position="1"/>
        <end position="36"/>
    </location>
</feature>
<keyword evidence="3 10" id="KW-0812">Transmembrane</keyword>
<comment type="subcellular location">
    <subcellularLocation>
        <location evidence="1">Membrane</location>
        <topology evidence="1">Single-pass type I membrane protein</topology>
    </subcellularLocation>
</comment>
<evidence type="ECO:0000259" key="13">
    <source>
        <dbReference type="PROSITE" id="PS50835"/>
    </source>
</evidence>
<dbReference type="SUPFAM" id="SSF48726">
    <property type="entry name" value="Immunoglobulin"/>
    <property type="match status" value="1"/>
</dbReference>
<dbReference type="Gene3D" id="2.60.40.10">
    <property type="entry name" value="Immunoglobulins"/>
    <property type="match status" value="2"/>
</dbReference>
<keyword evidence="5 10" id="KW-1133">Transmembrane helix</keyword>
<dbReference type="Ensembl" id="ENSEAST00005007381.2">
    <property type="protein sequence ID" value="ENSEASP00005006755.2"/>
    <property type="gene ID" value="ENSEASG00005004983.2"/>
</dbReference>
<evidence type="ECO:0000259" key="12">
    <source>
        <dbReference type="PROSITE" id="PS50188"/>
    </source>
</evidence>
<comment type="similarity">
    <text evidence="2">Belongs to the immunoglobulin superfamily. BTN/MOG family.</text>
</comment>
<dbReference type="Pfam" id="PF22705">
    <property type="entry name" value="C2-set_3"/>
    <property type="match status" value="1"/>
</dbReference>
<keyword evidence="4 11" id="KW-0732">Signal</keyword>
<dbReference type="GO" id="GO:0009897">
    <property type="term" value="C:external side of plasma membrane"/>
    <property type="evidence" value="ECO:0007669"/>
    <property type="project" value="TreeGrafter"/>
</dbReference>
<dbReference type="CDD" id="cd05713">
    <property type="entry name" value="IgV_MOG_like"/>
    <property type="match status" value="1"/>
</dbReference>
<dbReference type="GeneTree" id="ENSGT00940000163036"/>
<dbReference type="InterPro" id="IPR013783">
    <property type="entry name" value="Ig-like_fold"/>
</dbReference>
<dbReference type="Proteomes" id="UP000694387">
    <property type="component" value="Chromosome 8"/>
</dbReference>
<name>A0A8C4LBK6_EQUAS</name>
<evidence type="ECO:0000256" key="5">
    <source>
        <dbReference type="ARBA" id="ARBA00022989"/>
    </source>
</evidence>
<dbReference type="Pfam" id="PF00622">
    <property type="entry name" value="SPRY"/>
    <property type="match status" value="1"/>
</dbReference>
<evidence type="ECO:0000256" key="10">
    <source>
        <dbReference type="SAM" id="Phobius"/>
    </source>
</evidence>
<dbReference type="InterPro" id="IPR036179">
    <property type="entry name" value="Ig-like_dom_sf"/>
</dbReference>
<dbReference type="SMART" id="SM00589">
    <property type="entry name" value="PRY"/>
    <property type="match status" value="1"/>
</dbReference>
<evidence type="ECO:0000256" key="3">
    <source>
        <dbReference type="ARBA" id="ARBA00022692"/>
    </source>
</evidence>
<reference evidence="14" key="2">
    <citation type="submission" date="2025-08" db="UniProtKB">
        <authorList>
            <consortium name="Ensembl"/>
        </authorList>
    </citation>
    <scope>IDENTIFICATION</scope>
</reference>
<reference evidence="14" key="3">
    <citation type="submission" date="2025-09" db="UniProtKB">
        <authorList>
            <consortium name="Ensembl"/>
        </authorList>
    </citation>
    <scope>IDENTIFICATION</scope>
</reference>
<dbReference type="InterPro" id="IPR013106">
    <property type="entry name" value="Ig_V-set"/>
</dbReference>
<dbReference type="PANTHER" id="PTHR24100">
    <property type="entry name" value="BUTYROPHILIN"/>
    <property type="match status" value="1"/>
</dbReference>
<dbReference type="InterPro" id="IPR003879">
    <property type="entry name" value="Butyrophylin_SPRY"/>
</dbReference>
<dbReference type="GO" id="GO:0050852">
    <property type="term" value="P:T cell receptor signaling pathway"/>
    <property type="evidence" value="ECO:0007669"/>
    <property type="project" value="TreeGrafter"/>
</dbReference>
<evidence type="ECO:0008006" key="16">
    <source>
        <dbReference type="Google" id="ProtNLM"/>
    </source>
</evidence>
<dbReference type="Pfam" id="PF07686">
    <property type="entry name" value="V-set"/>
    <property type="match status" value="1"/>
</dbReference>
<proteinExistence type="inferred from homology"/>
<dbReference type="SUPFAM" id="SSF49899">
    <property type="entry name" value="Concanavalin A-like lectins/glucanases"/>
    <property type="match status" value="1"/>
</dbReference>
<feature type="domain" description="Ig-like" evidence="13">
    <location>
        <begin position="33"/>
        <end position="151"/>
    </location>
</feature>
<dbReference type="FunFam" id="2.60.120.920:FF:000004">
    <property type="entry name" value="Butyrophilin subfamily 1 member A1"/>
    <property type="match status" value="1"/>
</dbReference>
<dbReference type="Pfam" id="PF13765">
    <property type="entry name" value="PRY"/>
    <property type="match status" value="1"/>
</dbReference>
<evidence type="ECO:0000256" key="6">
    <source>
        <dbReference type="ARBA" id="ARBA00023136"/>
    </source>
</evidence>
<keyword evidence="6 10" id="KW-0472">Membrane</keyword>
<dbReference type="InterPro" id="IPR001870">
    <property type="entry name" value="B30.2/SPRY"/>
</dbReference>
<keyword evidence="15" id="KW-1185">Reference proteome</keyword>
<keyword evidence="7" id="KW-1015">Disulfide bond</keyword>
<reference evidence="14 15" key="1">
    <citation type="journal article" date="2020" name="Nat. Commun.">
        <title>Donkey genomes provide new insights into domestication and selection for coat color.</title>
        <authorList>
            <person name="Wang"/>
            <person name="C."/>
            <person name="Li"/>
            <person name="H."/>
            <person name="Guo"/>
            <person name="Y."/>
            <person name="Huang"/>
            <person name="J."/>
            <person name="Sun"/>
            <person name="Y."/>
            <person name="Min"/>
            <person name="J."/>
            <person name="Wang"/>
            <person name="J."/>
            <person name="Fang"/>
            <person name="X."/>
            <person name="Zhao"/>
            <person name="Z."/>
            <person name="Wang"/>
            <person name="S."/>
            <person name="Zhang"/>
            <person name="Y."/>
            <person name="Liu"/>
            <person name="Q."/>
            <person name="Jiang"/>
            <person name="Q."/>
            <person name="Wang"/>
            <person name="X."/>
            <person name="Guo"/>
            <person name="Y."/>
            <person name="Yang"/>
            <person name="C."/>
            <person name="Wang"/>
            <person name="Y."/>
            <person name="Tian"/>
            <person name="F."/>
            <person name="Zhuang"/>
            <person name="G."/>
            <person name="Fan"/>
            <person name="Y."/>
            <person name="Gao"/>
            <person name="Q."/>
            <person name="Li"/>
            <person name="Y."/>
            <person name="Ju"/>
            <person name="Z."/>
            <person name="Li"/>
            <person name="J."/>
            <person name="Li"/>
            <person name="R."/>
            <person name="Hou"/>
            <person name="M."/>
            <person name="Yang"/>
            <person name="G."/>
            <person name="Liu"/>
            <person name="G."/>
            <person name="Liu"/>
            <person name="W."/>
            <person name="Guo"/>
            <person name="J."/>
            <person name="Pan"/>
            <person name="S."/>
            <person name="Fan"/>
            <person name="G."/>
            <person name="Zhang"/>
            <person name="W."/>
            <person name="Zhang"/>
            <person name="R."/>
            <person name="Yu"/>
            <person name="J."/>
            <person name="Zhang"/>
            <person name="X."/>
            <person name="Yin"/>
            <person name="Q."/>
            <person name="Ji"/>
            <person name="C."/>
            <person name="Jin"/>
            <person name="Y."/>
            <person name="Yue"/>
            <person name="G."/>
            <person name="Liu"/>
            <person name="M."/>
            <person name="Xu"/>
            <person name="J."/>
            <person name="Liu"/>
            <person name="S."/>
            <person name="Jordana"/>
            <person name="J."/>
            <person name="Noce"/>
            <person name="A."/>
            <person name="Amills"/>
            <person name="M."/>
            <person name="Wu"/>
            <person name="D.D."/>
            <person name="Li"/>
            <person name="S."/>
            <person name="Zhou"/>
            <person name="X. and Zhong"/>
            <person name="J."/>
        </authorList>
    </citation>
    <scope>NUCLEOTIDE SEQUENCE [LARGE SCALE GENOMIC DNA]</scope>
</reference>
<dbReference type="SMART" id="SM00449">
    <property type="entry name" value="SPRY"/>
    <property type="match status" value="1"/>
</dbReference>
<keyword evidence="9" id="KW-0393">Immunoglobulin domain</keyword>
<organism evidence="14 15">
    <name type="scientific">Equus asinus</name>
    <name type="common">Donkey</name>
    <name type="synonym">Equus africanus asinus</name>
    <dbReference type="NCBI Taxonomy" id="9793"/>
    <lineage>
        <taxon>Eukaryota</taxon>
        <taxon>Metazoa</taxon>
        <taxon>Chordata</taxon>
        <taxon>Craniata</taxon>
        <taxon>Vertebrata</taxon>
        <taxon>Euteleostomi</taxon>
        <taxon>Mammalia</taxon>
        <taxon>Eutheria</taxon>
        <taxon>Laurasiatheria</taxon>
        <taxon>Perissodactyla</taxon>
        <taxon>Equidae</taxon>
        <taxon>Equus</taxon>
    </lineage>
</organism>